<dbReference type="InterPro" id="IPR036318">
    <property type="entry name" value="FAD-bd_PCMH-like_sf"/>
</dbReference>
<keyword evidence="3" id="KW-0560">Oxidoreductase</keyword>
<gene>
    <name evidence="5" type="ORF">TH66_03300</name>
</gene>
<dbReference type="PATRIC" id="fig|1469144.8.peg.4831"/>
<dbReference type="Gene3D" id="3.30.43.10">
    <property type="entry name" value="Uridine Diphospho-n-acetylenolpyruvylglucosamine Reductase, domain 2"/>
    <property type="match status" value="1"/>
</dbReference>
<sequence>MKPPPFTYHAPTTVGEALGVLAELGPEGKVLAGGQSLIPLLNMRLAVPPHLVDINRIPELAYVRVDAGGVRVGALARHAELERHAGAYQAVPLLRQALQLVAHPVIRNRGTTVGSIVHADPAAEMPAVLALLGGTVELARKDRRRTVGAADFFLGPLESCLEPGELALAVHFPHLPGRTGTAFVELARRHGDYALAGLAAAVTLDEDLRVAHARAAYVGVAPVPLVVDLTDAVRGVSAAGERSWTLAGRLAQSEVQPEADIHATAEYRRHLVGVLTARALHQAAQRALPEPGPDRTETTP</sequence>
<keyword evidence="2" id="KW-0274">FAD</keyword>
<dbReference type="SMART" id="SM01092">
    <property type="entry name" value="CO_deh_flav_C"/>
    <property type="match status" value="1"/>
</dbReference>
<protein>
    <submittedName>
        <fullName evidence="5">Molybdopterin dehydrogenase</fullName>
    </submittedName>
</protein>
<evidence type="ECO:0000313" key="5">
    <source>
        <dbReference type="EMBL" id="KWX05284.1"/>
    </source>
</evidence>
<evidence type="ECO:0000256" key="3">
    <source>
        <dbReference type="ARBA" id="ARBA00023002"/>
    </source>
</evidence>
<dbReference type="InterPro" id="IPR016169">
    <property type="entry name" value="FAD-bd_PCMH_sub2"/>
</dbReference>
<evidence type="ECO:0000256" key="2">
    <source>
        <dbReference type="ARBA" id="ARBA00022827"/>
    </source>
</evidence>
<dbReference type="GO" id="GO:0016491">
    <property type="term" value="F:oxidoreductase activity"/>
    <property type="evidence" value="ECO:0007669"/>
    <property type="project" value="UniProtKB-KW"/>
</dbReference>
<dbReference type="InterPro" id="IPR016167">
    <property type="entry name" value="FAD-bd_PCMH_sub1"/>
</dbReference>
<dbReference type="InterPro" id="IPR051312">
    <property type="entry name" value="Diverse_Substr_Oxidored"/>
</dbReference>
<dbReference type="Gene3D" id="3.30.465.10">
    <property type="match status" value="1"/>
</dbReference>
<comment type="caution">
    <text evidence="5">The sequence shown here is derived from an EMBL/GenBank/DDBJ whole genome shotgun (WGS) entry which is preliminary data.</text>
</comment>
<evidence type="ECO:0000313" key="6">
    <source>
        <dbReference type="Proteomes" id="UP000070659"/>
    </source>
</evidence>
<dbReference type="InterPro" id="IPR005107">
    <property type="entry name" value="CO_DH_flav_C"/>
</dbReference>
<dbReference type="GO" id="GO:0071949">
    <property type="term" value="F:FAD binding"/>
    <property type="evidence" value="ECO:0007669"/>
    <property type="project" value="InterPro"/>
</dbReference>
<evidence type="ECO:0000259" key="4">
    <source>
        <dbReference type="PROSITE" id="PS51387"/>
    </source>
</evidence>
<dbReference type="InterPro" id="IPR016166">
    <property type="entry name" value="FAD-bd_PCMH"/>
</dbReference>
<dbReference type="InterPro" id="IPR036683">
    <property type="entry name" value="CO_DH_flav_C_dom_sf"/>
</dbReference>
<organism evidence="5 6">
    <name type="scientific">Carbonactinospora thermoautotrophica</name>
    <dbReference type="NCBI Taxonomy" id="1469144"/>
    <lineage>
        <taxon>Bacteria</taxon>
        <taxon>Bacillati</taxon>
        <taxon>Actinomycetota</taxon>
        <taxon>Actinomycetes</taxon>
        <taxon>Kitasatosporales</taxon>
        <taxon>Carbonactinosporaceae</taxon>
        <taxon>Carbonactinospora</taxon>
    </lineage>
</organism>
<keyword evidence="1" id="KW-0285">Flavoprotein</keyword>
<feature type="domain" description="FAD-binding PCMH-type" evidence="4">
    <location>
        <begin position="1"/>
        <end position="177"/>
    </location>
</feature>
<dbReference type="Pfam" id="PF03450">
    <property type="entry name" value="CO_deh_flav_C"/>
    <property type="match status" value="1"/>
</dbReference>
<dbReference type="EMBL" id="JYIJ01000012">
    <property type="protein sequence ID" value="KWX05284.1"/>
    <property type="molecule type" value="Genomic_DNA"/>
</dbReference>
<dbReference type="PROSITE" id="PS51387">
    <property type="entry name" value="FAD_PCMH"/>
    <property type="match status" value="1"/>
</dbReference>
<dbReference type="PANTHER" id="PTHR42659">
    <property type="entry name" value="XANTHINE DEHYDROGENASE SUBUNIT C-RELATED"/>
    <property type="match status" value="1"/>
</dbReference>
<dbReference type="Proteomes" id="UP000070659">
    <property type="component" value="Unassembled WGS sequence"/>
</dbReference>
<dbReference type="InterPro" id="IPR002346">
    <property type="entry name" value="Mopterin_DH_FAD-bd"/>
</dbReference>
<name>A0A132N5A9_9ACTN</name>
<dbReference type="PANTHER" id="PTHR42659:SF2">
    <property type="entry name" value="XANTHINE DEHYDROGENASE SUBUNIT C-RELATED"/>
    <property type="match status" value="1"/>
</dbReference>
<dbReference type="SUPFAM" id="SSF55447">
    <property type="entry name" value="CO dehydrogenase flavoprotein C-terminal domain-like"/>
    <property type="match status" value="1"/>
</dbReference>
<reference evidence="5 6" key="1">
    <citation type="submission" date="2015-02" db="EMBL/GenBank/DDBJ databases">
        <title>Physiological reanalysis, assessment of diazotrophy, and genome sequences of multiple isolates of Streptomyces thermoautotrophicus.</title>
        <authorList>
            <person name="MacKellar D.C."/>
            <person name="Lieber L."/>
            <person name="Norman J."/>
            <person name="Bolger A."/>
            <person name="Tobin C."/>
            <person name="Murray J.W."/>
            <person name="Prell J."/>
        </authorList>
    </citation>
    <scope>NUCLEOTIDE SEQUENCE [LARGE SCALE GENOMIC DNA]</scope>
    <source>
        <strain evidence="5 6">UBT1</strain>
    </source>
</reference>
<dbReference type="SUPFAM" id="SSF56176">
    <property type="entry name" value="FAD-binding/transporter-associated domain-like"/>
    <property type="match status" value="1"/>
</dbReference>
<dbReference type="RefSeq" id="WP_067068419.1">
    <property type="nucleotide sequence ID" value="NZ_JYIJ01000012.1"/>
</dbReference>
<evidence type="ECO:0000256" key="1">
    <source>
        <dbReference type="ARBA" id="ARBA00022630"/>
    </source>
</evidence>
<dbReference type="Pfam" id="PF00941">
    <property type="entry name" value="FAD_binding_5"/>
    <property type="match status" value="1"/>
</dbReference>
<dbReference type="Gene3D" id="3.30.390.50">
    <property type="entry name" value="CO dehydrogenase flavoprotein, C-terminal domain"/>
    <property type="match status" value="1"/>
</dbReference>
<dbReference type="AlphaFoldDB" id="A0A132N5A9"/>
<accession>A0A132N5A9</accession>
<proteinExistence type="predicted"/>